<evidence type="ECO:0000313" key="3">
    <source>
        <dbReference type="Proteomes" id="UP000031202"/>
    </source>
</evidence>
<gene>
    <name evidence="2" type="ORF">RM52_00570</name>
</gene>
<comment type="caution">
    <text evidence="2">The sequence shown here is derived from an EMBL/GenBank/DDBJ whole genome shotgun (WGS) entry which is preliminary data.</text>
</comment>
<evidence type="ECO:0008006" key="4">
    <source>
        <dbReference type="Google" id="ProtNLM"/>
    </source>
</evidence>
<dbReference type="PROSITE" id="PS51257">
    <property type="entry name" value="PROKAR_LIPOPROTEIN"/>
    <property type="match status" value="1"/>
</dbReference>
<feature type="chain" id="PRO_5002086440" description="Lipoprotein" evidence="1">
    <location>
        <begin position="23"/>
        <end position="90"/>
    </location>
</feature>
<reference evidence="2 3" key="1">
    <citation type="submission" date="2014-12" db="EMBL/GenBank/DDBJ databases">
        <title>Genome sequencing of Microbacterium hominis TPW29.</title>
        <authorList>
            <person name="Tan P.W."/>
            <person name="Chan K.-G."/>
        </authorList>
    </citation>
    <scope>NUCLEOTIDE SEQUENCE [LARGE SCALE GENOMIC DNA]</scope>
    <source>
        <strain evidence="2 3">TPW29</strain>
    </source>
</reference>
<organism evidence="2 3">
    <name type="scientific">Microbacterium hominis</name>
    <dbReference type="NCBI Taxonomy" id="162426"/>
    <lineage>
        <taxon>Bacteria</taxon>
        <taxon>Bacillati</taxon>
        <taxon>Actinomycetota</taxon>
        <taxon>Actinomycetes</taxon>
        <taxon>Micrococcales</taxon>
        <taxon>Microbacteriaceae</taxon>
        <taxon>Microbacterium</taxon>
    </lineage>
</organism>
<sequence>MKKIFGLGLVGVLALTGCAASATPYDAAWKTCVEQNRISYPDGLKDARDGKLMDAEEICHSTVATQGKEEFTAFYTDESHWKPYHDALRH</sequence>
<keyword evidence="1" id="KW-0732">Signal</keyword>
<accession>A0A0B4D705</accession>
<proteinExistence type="predicted"/>
<dbReference type="AlphaFoldDB" id="A0A0B4D705"/>
<protein>
    <recommendedName>
        <fullName evidence="4">Lipoprotein</fullName>
    </recommendedName>
</protein>
<evidence type="ECO:0000313" key="2">
    <source>
        <dbReference type="EMBL" id="KIC59950.1"/>
    </source>
</evidence>
<evidence type="ECO:0000256" key="1">
    <source>
        <dbReference type="SAM" id="SignalP"/>
    </source>
</evidence>
<name>A0A0B4D705_9MICO</name>
<feature type="signal peptide" evidence="1">
    <location>
        <begin position="1"/>
        <end position="22"/>
    </location>
</feature>
<dbReference type="Proteomes" id="UP000031202">
    <property type="component" value="Unassembled WGS sequence"/>
</dbReference>
<dbReference type="RefSeq" id="WP_039411563.1">
    <property type="nucleotide sequence ID" value="NZ_JWSZ01000001.1"/>
</dbReference>
<dbReference type="EMBL" id="JWSZ01000001">
    <property type="protein sequence ID" value="KIC59950.1"/>
    <property type="molecule type" value="Genomic_DNA"/>
</dbReference>